<accession>A0A0C7P352</accession>
<organism evidence="6 7">
    <name type="scientific">Defluviitoga tunisiensis</name>
    <dbReference type="NCBI Taxonomy" id="1006576"/>
    <lineage>
        <taxon>Bacteria</taxon>
        <taxon>Thermotogati</taxon>
        <taxon>Thermotogota</taxon>
        <taxon>Thermotogae</taxon>
        <taxon>Petrotogales</taxon>
        <taxon>Petrotogaceae</taxon>
        <taxon>Defluviitoga</taxon>
    </lineage>
</organism>
<keyword evidence="7" id="KW-1185">Reference proteome</keyword>
<dbReference type="EMBL" id="LN824141">
    <property type="protein sequence ID" value="CEP78314.1"/>
    <property type="molecule type" value="Genomic_DNA"/>
</dbReference>
<dbReference type="STRING" id="1006576.DTL3_1010"/>
<dbReference type="Pfam" id="PF07429">
    <property type="entry name" value="Glyco_transf_56"/>
    <property type="match status" value="1"/>
</dbReference>
<dbReference type="RefSeq" id="WP_045087792.1">
    <property type="nucleotide sequence ID" value="NZ_LN824141.1"/>
</dbReference>
<reference evidence="7" key="1">
    <citation type="submission" date="2014-11" db="EMBL/GenBank/DDBJ databases">
        <authorList>
            <person name="Wibberg D."/>
        </authorList>
    </citation>
    <scope>NUCLEOTIDE SEQUENCE [LARGE SCALE GENOMIC DNA]</scope>
    <source>
        <strain evidence="7">L3</strain>
    </source>
</reference>
<proteinExistence type="predicted"/>
<gene>
    <name evidence="6" type="ORF">DTL3_1010</name>
</gene>
<dbReference type="GO" id="GO:0009246">
    <property type="term" value="P:enterobacterial common antigen biosynthetic process"/>
    <property type="evidence" value="ECO:0007669"/>
    <property type="project" value="InterPro"/>
</dbReference>
<dbReference type="KEGG" id="dtn:DTL3_1010"/>
<dbReference type="GO" id="GO:0008417">
    <property type="term" value="F:fucosyltransferase activity"/>
    <property type="evidence" value="ECO:0007669"/>
    <property type="project" value="InterPro"/>
</dbReference>
<dbReference type="SUPFAM" id="SSF53756">
    <property type="entry name" value="UDP-Glycosyltransferase/glycogen phosphorylase"/>
    <property type="match status" value="1"/>
</dbReference>
<name>A0A0C7P352_DEFTU</name>
<keyword evidence="4 6" id="KW-0808">Transferase</keyword>
<evidence type="ECO:0000256" key="5">
    <source>
        <dbReference type="ARBA" id="ARBA00023136"/>
    </source>
</evidence>
<dbReference type="InterPro" id="IPR009993">
    <property type="entry name" value="WecF"/>
</dbReference>
<dbReference type="HOGENOM" id="CLU_061161_0_0_0"/>
<evidence type="ECO:0000256" key="2">
    <source>
        <dbReference type="ARBA" id="ARBA00022519"/>
    </source>
</evidence>
<protein>
    <submittedName>
        <fullName evidence="6">4-alpha-L-fucosyltransferase</fullName>
    </submittedName>
</protein>
<keyword evidence="1" id="KW-1003">Cell membrane</keyword>
<evidence type="ECO:0000256" key="4">
    <source>
        <dbReference type="ARBA" id="ARBA00022679"/>
    </source>
</evidence>
<evidence type="ECO:0000313" key="7">
    <source>
        <dbReference type="Proteomes" id="UP000032809"/>
    </source>
</evidence>
<evidence type="ECO:0000256" key="3">
    <source>
        <dbReference type="ARBA" id="ARBA00022676"/>
    </source>
</evidence>
<keyword evidence="3 6" id="KW-0328">Glycosyltransferase</keyword>
<dbReference type="OrthoDB" id="1083028at2"/>
<evidence type="ECO:0000313" key="6">
    <source>
        <dbReference type="EMBL" id="CEP78314.1"/>
    </source>
</evidence>
<keyword evidence="5" id="KW-0472">Membrane</keyword>
<sequence>MKKIVHLLPNSVYTVRFIDFMNKYFPKEEHDFLVVCEGNSFKVNKQDNVFFIKKKGKDMFFFHKELFIADKIILHGIFTEIVPILFIRLGILKKCYWVIWGGDLYYHETRVKSFRSNLGEFMRRIIIKNMGVIITNNEGEYELARKWYPTKARHMKAFYPSPIVYEDLDFDDDYKEKSLITILVGNSANPTNNHIEVLNKLLKFKDEDIEIIAPLSYGEKEWAKKVIETGEKLFGDKFKPLVDFLPPAEYARILNSVDIAVFNHNRQQALGNIKTLLYLGKKVYIRKDVTTWDYFERIGITVYDTYGMDKLSFEEFVYMEESLKAKNREIIGREFSEERCRELWEIIFNS</sequence>
<keyword evidence="2" id="KW-0997">Cell inner membrane</keyword>
<dbReference type="PATRIC" id="fig|1006576.9.peg.999"/>
<evidence type="ECO:0000256" key="1">
    <source>
        <dbReference type="ARBA" id="ARBA00022475"/>
    </source>
</evidence>
<dbReference type="Proteomes" id="UP000032809">
    <property type="component" value="Chromosome I"/>
</dbReference>
<dbReference type="AlphaFoldDB" id="A0A0C7P352"/>